<comment type="caution">
    <text evidence="2">The sequence shown here is derived from an EMBL/GenBank/DDBJ whole genome shotgun (WGS) entry which is preliminary data.</text>
</comment>
<dbReference type="Proteomes" id="UP001642409">
    <property type="component" value="Unassembled WGS sequence"/>
</dbReference>
<evidence type="ECO:0000313" key="4">
    <source>
        <dbReference type="Proteomes" id="UP001642409"/>
    </source>
</evidence>
<feature type="coiled-coil region" evidence="1">
    <location>
        <begin position="315"/>
        <end position="342"/>
    </location>
</feature>
<dbReference type="EMBL" id="CAXDID020000154">
    <property type="protein sequence ID" value="CAL6042761.1"/>
    <property type="molecule type" value="Genomic_DNA"/>
</dbReference>
<keyword evidence="4" id="KW-1185">Reference proteome</keyword>
<reference evidence="3 4" key="2">
    <citation type="submission" date="2024-07" db="EMBL/GenBank/DDBJ databases">
        <authorList>
            <person name="Akdeniz Z."/>
        </authorList>
    </citation>
    <scope>NUCLEOTIDE SEQUENCE [LARGE SCALE GENOMIC DNA]</scope>
</reference>
<dbReference type="EMBL" id="CATOUU010000722">
    <property type="protein sequence ID" value="CAI9944337.1"/>
    <property type="molecule type" value="Genomic_DNA"/>
</dbReference>
<evidence type="ECO:0000313" key="2">
    <source>
        <dbReference type="EMBL" id="CAI9944337.1"/>
    </source>
</evidence>
<dbReference type="Gene3D" id="2.160.20.110">
    <property type="match status" value="1"/>
</dbReference>
<evidence type="ECO:0000313" key="3">
    <source>
        <dbReference type="EMBL" id="CAL6042761.1"/>
    </source>
</evidence>
<evidence type="ECO:0000256" key="1">
    <source>
        <dbReference type="SAM" id="Coils"/>
    </source>
</evidence>
<protein>
    <submittedName>
        <fullName evidence="2">Uncharacterized protein</fullName>
    </submittedName>
</protein>
<keyword evidence="1" id="KW-0175">Coiled coil</keyword>
<reference evidence="2" key="1">
    <citation type="submission" date="2023-06" db="EMBL/GenBank/DDBJ databases">
        <authorList>
            <person name="Kurt Z."/>
        </authorList>
    </citation>
    <scope>NUCLEOTIDE SEQUENCE</scope>
</reference>
<organism evidence="2">
    <name type="scientific">Hexamita inflata</name>
    <dbReference type="NCBI Taxonomy" id="28002"/>
    <lineage>
        <taxon>Eukaryota</taxon>
        <taxon>Metamonada</taxon>
        <taxon>Diplomonadida</taxon>
        <taxon>Hexamitidae</taxon>
        <taxon>Hexamitinae</taxon>
        <taxon>Hexamita</taxon>
    </lineage>
</organism>
<gene>
    <name evidence="2" type="ORF">HINF_LOCUS31982</name>
    <name evidence="3" type="ORF">HINF_LOCUS39750</name>
</gene>
<proteinExistence type="predicted"/>
<name>A0AA86UB47_9EUKA</name>
<sequence>MLSSITLIFQQLSFQKHATCLNSLVVNKNLYNFCQKANFLNKINLRNNLYLSQKSSNVHLFIQTEATKQASIDVNVNNVDVNVFALFGFNINSQTISDSSINVTLQFEVISGALVCITCDIHVLTSTLVFIASGQQISGLILETLLKVHLYQSFVQYRITSQRSSGLVNVIGQEQVNFSINNCKLSGYDFLTSDSNGYIASSIQVNFTVTIDQFIVCVDSIKVFGLNEMTISVVGSETLNCDICEQSNIAYGLCVDSLENSQIDGGMFRCVFPFEYIHNTCLCASGYLLNITECINLLSALANINIQTQTNIDQIETIQKHVQELQNNVSQLELSLVSQINSAVSEIGINLTLLEDYVVSNSSYAEANLLSNVSALDKMIFENISILSLTLTNNVSYLSSQISGLSSNLMQNSTNLENYILSNYSKAEGSLLLNTSVLDQRIFNNVTALSSQLTGDVSSLQSQINVLNSNLVANSSNLENYILSNYSKAEANTLSSASVLDNRIYNNVTLLSSTIANGVSQLNLQISSLNSNLIANSTNLENYIMSNYSKADQNLMTNTSVLDQRIFNNATFLANNIATISFNLEQNIISNFSKADANLFANTSVLDRRLFDNITSLNLCAQNQFTALTTNINSASQILPAVNLSIQSNEATLNELQVIINCIISGKQMVNGVCVLATCPIIGQEYVNGVCSCSTQGSFISSGACTCGVNSLNVSNVCSCPSGATLKQKTCACDNINAYISSGSCVCPTNSALINTGCSCSIIGQTVVNNVCQCPSGQSVVNGSCKFDYILYYSNSSKMCSQLVFSTVFDIQTTVNSVSSSANFSNGFIFSTVLQDALVEISDNVYSSTIHPLFQSQNIFVNIKIQLGVQTISSGSLVSNNNAITINQVNIISISGRKITVNSGFFNILQQSSTNTNIVNLLVNLSFQMSQGNITLINTITNVVNIQYYQVLGEYLSQGCVAMISLNINIATITLTYINFLPAAYNVGSYSSYLLSNVTSSLIQISNIVIILGNSSYSQIANDVFSDDTDNQMCFGGLVNYLINQSALQVNQLVLDSYQIFNTDYITQYGIIIGFTSSNTNTIIENLCFNLFIQQLELQNSMIYAFGMIGTSYGSVQVKSISATQNVQVTYLVYSGLVLGFVDESPQVLLDELIVISNIKTTHSDAISSIIGNTWALNCTIQNSLIINSSQQYGVQNGGIISIAMSSNLTVLNISYQNSNISASGNQVGGIIGICSNTSVYIVGVILNYIQIDTTHQGVGGFFGDIYNSKILLNNSSLQNSKIVGKQIIGGFFGNSSYSMLQINNSFVQSIHITSTYAYGIILGLDSNNTFQIQYSFSLGENYINAINQYNCASFTNVWSIMQCCMEGQQYSNGQCILQTHQINQDQIICEQSYFFYNFDIQINTISISSTNFSGDHVFSYDFYYETINSFINILDNSYSIDFIPLFKNQIQFYNIKIQLGQQIVQHGSILLDNSIINIKINNVNIISKTGSKITVNSGFFNILQQSSTNTNIVNLLVNLSFQMSQGNITLINTITNVVNIQYYQVLGEYLSQGCVAMISLNANSVVISLKFFNFMPTQYNVGNVIMLHKIQSSQVILNNLSIIPAINTMFGSLVGPVSTSTIQISQIIYDCTQPDYSQTLSPSGLFIPASSSSNLTVQNVCLLKHNNINQTLAGIIGTVNEGFVSLQHVSIMLTYFDQSLEFFGIVSYCYTCNYVSLINIKAEVQSVNFQSSHDRSFNGIIAGYIAYPVSRCIIQNILVSNSKISQYSYSGGILGSFDSSGEYEYVQLYIQNASVQNLSIACSADGAGGFVGQVWMADLNIADSTINSISIQSPSNFGLLVGFNQNNMVQVVNTQSIGNNYLNNIFQQNCVLYSTVSC</sequence>
<accession>A0AA86UB47</accession>